<evidence type="ECO:0000313" key="6">
    <source>
        <dbReference type="EMBL" id="BCE85488.1"/>
    </source>
</evidence>
<dbReference type="EMBL" id="AP023098">
    <property type="protein sequence ID" value="BCE85488.1"/>
    <property type="molecule type" value="Genomic_DNA"/>
</dbReference>
<organism evidence="5">
    <name type="scientific">Bradyrhizobium diazoefficiens</name>
    <dbReference type="NCBI Taxonomy" id="1355477"/>
    <lineage>
        <taxon>Bacteria</taxon>
        <taxon>Pseudomonadati</taxon>
        <taxon>Pseudomonadota</taxon>
        <taxon>Alphaproteobacteria</taxon>
        <taxon>Hyphomicrobiales</taxon>
        <taxon>Nitrobacteraceae</taxon>
        <taxon>Bradyrhizobium</taxon>
    </lineage>
</organism>
<dbReference type="EMBL" id="AP023096">
    <property type="protein sequence ID" value="BCE68144.1"/>
    <property type="molecule type" value="Genomic_DNA"/>
</dbReference>
<proteinExistence type="predicted"/>
<reference evidence="6" key="5">
    <citation type="submission" date="2020-05" db="EMBL/GenBank/DDBJ databases">
        <title>Complete genome sequence of Bradyrhizobium diazoefficiens XF9 isolated from soybean nodule.</title>
        <authorList>
            <person name="Noda R."/>
            <person name="Kakizaki K."/>
            <person name="Minamisawa K."/>
        </authorList>
    </citation>
    <scope>NUCLEOTIDE SEQUENCE</scope>
    <source>
        <strain evidence="6">XF9</strain>
    </source>
</reference>
<evidence type="ECO:0000256" key="1">
    <source>
        <dbReference type="SAM" id="MobiDB-lite"/>
    </source>
</evidence>
<reference evidence="5" key="4">
    <citation type="submission" date="2020-05" db="EMBL/GenBank/DDBJ databases">
        <title>Complete genome sequence of Bradyrhizobium diazoefficiens XF6 isolated from soybean nodule.</title>
        <authorList>
            <person name="Noda R."/>
            <person name="Kakizaki K."/>
            <person name="Minamisawa K."/>
        </authorList>
    </citation>
    <scope>NUCLEOTIDE SEQUENCE</scope>
    <source>
        <strain evidence="5">XF6</strain>
    </source>
</reference>
<feature type="region of interest" description="Disordered" evidence="1">
    <location>
        <begin position="1"/>
        <end position="22"/>
    </location>
</feature>
<name>A0A810AWH4_9BRAD</name>
<evidence type="ECO:0000313" key="4">
    <source>
        <dbReference type="EMBL" id="BCE59461.1"/>
    </source>
</evidence>
<evidence type="ECO:0000313" key="3">
    <source>
        <dbReference type="EMBL" id="BCE41947.1"/>
    </source>
</evidence>
<gene>
    <name evidence="2" type="ORF">XF2B_69380</name>
    <name evidence="3" type="ORF">XF3B_69780</name>
    <name evidence="4" type="ORF">XF5B_69730</name>
    <name evidence="5" type="ORF">XF6B_69430</name>
    <name evidence="6" type="ORF">XF9B_69090</name>
</gene>
<reference evidence="4" key="3">
    <citation type="submission" date="2020-05" db="EMBL/GenBank/DDBJ databases">
        <title>Complete genome sequence of Bradyrhizobium diazoefficiens XF5 isolated from soybean nodule.</title>
        <authorList>
            <person name="Noda R."/>
            <person name="Kakizaki K."/>
            <person name="Minamisawa K."/>
        </authorList>
    </citation>
    <scope>NUCLEOTIDE SEQUENCE</scope>
    <source>
        <strain evidence="4">XF5</strain>
    </source>
</reference>
<sequence>MGPGSAAHHAAQRRRAALRPGHETLHNLIAPLNPPVTNLGDQWTDLCPKAAAHALP</sequence>
<protein>
    <submittedName>
        <fullName evidence="5">Uncharacterized protein</fullName>
    </submittedName>
</protein>
<reference evidence="3" key="2">
    <citation type="submission" date="2020-05" db="EMBL/GenBank/DDBJ databases">
        <title>Complete genome sequence of Bradyrhizobium diazoefficiens XF3 isolated from soybean nodule.</title>
        <authorList>
            <person name="Noda R."/>
            <person name="Kakizaki K."/>
            <person name="Minamisawa K."/>
        </authorList>
    </citation>
    <scope>NUCLEOTIDE SEQUENCE</scope>
    <source>
        <strain evidence="3">XF3</strain>
    </source>
</reference>
<evidence type="ECO:0000313" key="5">
    <source>
        <dbReference type="EMBL" id="BCE68144.1"/>
    </source>
</evidence>
<evidence type="ECO:0000313" key="2">
    <source>
        <dbReference type="EMBL" id="BCE33169.1"/>
    </source>
</evidence>
<dbReference type="EMBL" id="AP023095">
    <property type="protein sequence ID" value="BCE59461.1"/>
    <property type="molecule type" value="Genomic_DNA"/>
</dbReference>
<dbReference type="EMBL" id="AP023092">
    <property type="protein sequence ID" value="BCE33169.1"/>
    <property type="molecule type" value="Genomic_DNA"/>
</dbReference>
<dbReference type="AlphaFoldDB" id="A0A810AWH4"/>
<accession>A0A810AWH4</accession>
<dbReference type="EMBL" id="AP023093">
    <property type="protein sequence ID" value="BCE41947.1"/>
    <property type="molecule type" value="Genomic_DNA"/>
</dbReference>
<reference evidence="2" key="1">
    <citation type="submission" date="2020-05" db="EMBL/GenBank/DDBJ databases">
        <title>Complete genome sequence of Bradyrhizobium diazoefficiens XF2 isolated from soybean nodule.</title>
        <authorList>
            <person name="Noda R."/>
            <person name="Kakizaki K."/>
            <person name="Minamisawa K."/>
        </authorList>
    </citation>
    <scope>NUCLEOTIDE SEQUENCE</scope>
    <source>
        <strain evidence="2">XF2</strain>
    </source>
</reference>